<accession>A0A6P2N7I7</accession>
<evidence type="ECO:0000313" key="2">
    <source>
        <dbReference type="Proteomes" id="UP000494162"/>
    </source>
</evidence>
<evidence type="ECO:0000313" key="1">
    <source>
        <dbReference type="EMBL" id="VWB90210.1"/>
    </source>
</evidence>
<dbReference type="AlphaFoldDB" id="A0A6P2N7I7"/>
<sequence>MTAPAVHLEWSTSCDFDVSWPSLCENALIA</sequence>
<dbReference type="EMBL" id="CABVPP010000037">
    <property type="protein sequence ID" value="VWB90210.1"/>
    <property type="molecule type" value="Genomic_DNA"/>
</dbReference>
<proteinExistence type="predicted"/>
<gene>
    <name evidence="1" type="ORF">BPS26883_04344</name>
</gene>
<protein>
    <submittedName>
        <fullName evidence="1">Uncharacterized protein</fullName>
    </submittedName>
</protein>
<organism evidence="1 2">
    <name type="scientific">Burkholderia pseudomultivorans</name>
    <dbReference type="NCBI Taxonomy" id="1207504"/>
    <lineage>
        <taxon>Bacteria</taxon>
        <taxon>Pseudomonadati</taxon>
        <taxon>Pseudomonadota</taxon>
        <taxon>Betaproteobacteria</taxon>
        <taxon>Burkholderiales</taxon>
        <taxon>Burkholderiaceae</taxon>
        <taxon>Burkholderia</taxon>
        <taxon>Burkholderia cepacia complex</taxon>
    </lineage>
</organism>
<dbReference type="Proteomes" id="UP000494162">
    <property type="component" value="Unassembled WGS sequence"/>
</dbReference>
<reference evidence="1 2" key="1">
    <citation type="submission" date="2019-09" db="EMBL/GenBank/DDBJ databases">
        <authorList>
            <person name="Depoorter E."/>
        </authorList>
    </citation>
    <scope>NUCLEOTIDE SEQUENCE [LARGE SCALE GENOMIC DNA]</scope>
    <source>
        <strain evidence="1">LMG 26883</strain>
    </source>
</reference>
<name>A0A6P2N7I7_9BURK</name>